<evidence type="ECO:0000313" key="2">
    <source>
        <dbReference type="Proteomes" id="UP000283652"/>
    </source>
</evidence>
<gene>
    <name evidence="1" type="ORF">DWY33_04725</name>
</gene>
<reference evidence="1 2" key="1">
    <citation type="submission" date="2018-08" db="EMBL/GenBank/DDBJ databases">
        <title>A genome reference for cultivated species of the human gut microbiota.</title>
        <authorList>
            <person name="Zou Y."/>
            <person name="Xue W."/>
            <person name="Luo G."/>
        </authorList>
    </citation>
    <scope>NUCLEOTIDE SEQUENCE [LARGE SCALE GENOMIC DNA]</scope>
    <source>
        <strain evidence="1 2">AF25-11</strain>
    </source>
</reference>
<accession>A0A412F3N2</accession>
<dbReference type="Proteomes" id="UP000283652">
    <property type="component" value="Unassembled WGS sequence"/>
</dbReference>
<name>A0A412F3N2_9FIRM</name>
<comment type="caution">
    <text evidence="1">The sequence shown here is derived from an EMBL/GenBank/DDBJ whole genome shotgun (WGS) entry which is preliminary data.</text>
</comment>
<protein>
    <recommendedName>
        <fullName evidence="3">Sulfotransferase</fullName>
    </recommendedName>
</protein>
<proteinExistence type="predicted"/>
<dbReference type="EMBL" id="QRUK01000005">
    <property type="protein sequence ID" value="RGR60110.1"/>
    <property type="molecule type" value="Genomic_DNA"/>
</dbReference>
<sequence>MNKIIIPTGYMGSGSSAITDILSEFESYRAKNGSFEYVFMHCPGGMFDLEDKLLIGNNAVRSDEALHTFYKTMTELYNDKLWWPANYKKKIGQGFMDATEEYIKDLIQYTPDTYWYMQEKYTFSVFFKMCLRKLVSLITNNKIVMDRPLIYKPMWISLVNDQEFYEITQKYLRKIFIHLGIEKNNLILDQLILPFNLNRVEHYFDENVECFVVERDPRDVFISNKYVWAKKGENVPYPTEAKAFCKYYKRLRNMEKGCVHNEHIHRINFEDLIYHYDEMIEKICNILHISSKEHDMPKKYFNPQKSINNTQLFLKQDFCDEMSIIEKELKEYLYRFPYQRTVDMEKIF</sequence>
<organism evidence="1 2">
    <name type="scientific">Dorea formicigenerans</name>
    <dbReference type="NCBI Taxonomy" id="39486"/>
    <lineage>
        <taxon>Bacteria</taxon>
        <taxon>Bacillati</taxon>
        <taxon>Bacillota</taxon>
        <taxon>Clostridia</taxon>
        <taxon>Lachnospirales</taxon>
        <taxon>Lachnospiraceae</taxon>
        <taxon>Dorea</taxon>
    </lineage>
</organism>
<dbReference type="AlphaFoldDB" id="A0A412F3N2"/>
<dbReference type="Gene3D" id="3.40.50.300">
    <property type="entry name" value="P-loop containing nucleotide triphosphate hydrolases"/>
    <property type="match status" value="1"/>
</dbReference>
<dbReference type="SUPFAM" id="SSF52540">
    <property type="entry name" value="P-loop containing nucleoside triphosphate hydrolases"/>
    <property type="match status" value="1"/>
</dbReference>
<dbReference type="InterPro" id="IPR027417">
    <property type="entry name" value="P-loop_NTPase"/>
</dbReference>
<evidence type="ECO:0000313" key="1">
    <source>
        <dbReference type="EMBL" id="RGR60110.1"/>
    </source>
</evidence>
<dbReference type="RefSeq" id="WP_118397725.1">
    <property type="nucleotide sequence ID" value="NZ_JAAIOE010000023.1"/>
</dbReference>
<evidence type="ECO:0008006" key="3">
    <source>
        <dbReference type="Google" id="ProtNLM"/>
    </source>
</evidence>